<dbReference type="GO" id="GO:0035556">
    <property type="term" value="P:intracellular signal transduction"/>
    <property type="evidence" value="ECO:0007669"/>
    <property type="project" value="InterPro"/>
</dbReference>
<keyword evidence="4" id="KW-1185">Reference proteome</keyword>
<dbReference type="InterPro" id="IPR043188">
    <property type="entry name" value="DCDC1"/>
</dbReference>
<dbReference type="Gene3D" id="3.10.20.230">
    <property type="entry name" value="Doublecortin domain"/>
    <property type="match status" value="3"/>
</dbReference>
<dbReference type="SUPFAM" id="SSF50370">
    <property type="entry name" value="Ricin B-like lectins"/>
    <property type="match status" value="1"/>
</dbReference>
<dbReference type="CDD" id="cd17159">
    <property type="entry name" value="DCX4_DCDC5"/>
    <property type="match status" value="1"/>
</dbReference>
<dbReference type="CDD" id="cd17156">
    <property type="entry name" value="DCX1_DCDC5"/>
    <property type="match status" value="1"/>
</dbReference>
<reference evidence="3" key="1">
    <citation type="journal article" date="2021" name="Evol. Appl.">
        <title>The genome of the Pyrenean desman and the effects of bottlenecks and inbreeding on the genomic landscape of an endangered species.</title>
        <authorList>
            <person name="Escoda L."/>
            <person name="Castresana J."/>
        </authorList>
    </citation>
    <scope>NUCLEOTIDE SEQUENCE</scope>
    <source>
        <strain evidence="3">IBE-C5619</strain>
    </source>
</reference>
<dbReference type="OrthoDB" id="9999986at2759"/>
<dbReference type="InterPro" id="IPR035992">
    <property type="entry name" value="Ricin_B-like_lectins"/>
</dbReference>
<gene>
    <name evidence="3" type="ORF">J0S82_010412</name>
</gene>
<evidence type="ECO:0000313" key="3">
    <source>
        <dbReference type="EMBL" id="KAG8510757.1"/>
    </source>
</evidence>
<dbReference type="PROSITE" id="PS50309">
    <property type="entry name" value="DC"/>
    <property type="match status" value="2"/>
</dbReference>
<dbReference type="PANTHER" id="PTHR46302:SF3">
    <property type="entry name" value="DOUBLECORTIN DOMAIN-CONTAINING PROTEIN 1"/>
    <property type="match status" value="1"/>
</dbReference>
<dbReference type="Gene3D" id="2.80.10.50">
    <property type="match status" value="1"/>
</dbReference>
<dbReference type="CDD" id="cd17158">
    <property type="entry name" value="DCX3_DCDC5"/>
    <property type="match status" value="1"/>
</dbReference>
<keyword evidence="1" id="KW-0175">Coiled coil</keyword>
<feature type="domain" description="Doublecortin" evidence="2">
    <location>
        <begin position="835"/>
        <end position="886"/>
    </location>
</feature>
<dbReference type="PROSITE" id="PS50231">
    <property type="entry name" value="RICIN_B_LECTIN"/>
    <property type="match status" value="1"/>
</dbReference>
<dbReference type="PANTHER" id="PTHR46302">
    <property type="entry name" value="DOUBLECORTIN DOMAIN-CONTAINING PROTEIN 1"/>
    <property type="match status" value="1"/>
</dbReference>
<dbReference type="GO" id="GO:0030496">
    <property type="term" value="C:midbody"/>
    <property type="evidence" value="ECO:0007669"/>
    <property type="project" value="TreeGrafter"/>
</dbReference>
<dbReference type="SUPFAM" id="SSF89837">
    <property type="entry name" value="Doublecortin (DC)"/>
    <property type="match status" value="3"/>
</dbReference>
<evidence type="ECO:0000259" key="2">
    <source>
        <dbReference type="PROSITE" id="PS50309"/>
    </source>
</evidence>
<dbReference type="Proteomes" id="UP000700334">
    <property type="component" value="Unassembled WGS sequence"/>
</dbReference>
<feature type="non-terminal residue" evidence="3">
    <location>
        <position position="1"/>
    </location>
</feature>
<name>A0A8J6DIH8_GALPY</name>
<dbReference type="InterPro" id="IPR003533">
    <property type="entry name" value="Doublecortin_dom"/>
</dbReference>
<sequence length="932" mass="105479">DFDWPIEGLLVPNSPPMKKPLCKTSGQYVPVRLRVLRNGDKNKNRALVIIGPDISPGRKMQTVDIGKKENMKNYISKYSETETSQADFHQLLERCTEVLNLPSAARRAFNEKGKEIFALKDLQRDELVYVSCGEPWISPHLSIAQQKKQIFLRDLASDISKIQTYCSICNIEALVLEIQSDMVSGAKLAVHKPVANFGEEKQMTETEEEQMQKNTPVTDNAFSEILDSHTRAHLRMKACHTLLRYAWQKASHDFDEDDSLPEQMEEELFELVEAPKEYSHSPKQNKLQKFCCQQFEYREGQIISHAAPLLVLGVEGPNLRSGMEVVLMEKKADNSHQHWIHKEDSRTFHLASNPDLVLAVSLTKVRDENGGYPVIVQKYKPYYNGTSNQKWNYIENKKTFMAFHSTTLDKEITAANYAGICTSSVIKEESIDQPGYYYLLPTGKKKMMLCLACGRSMRAEKRLKQLLPGVPFLCASGSKTQRPSSRGPFKVISVAEADLSSHEAEKTRSYYEERLLSLRMKTCTRVVSPSGMAATHQKAVKIIAYKNGDGYRNGKLIVAGTFPILLTECTQQLGLARAASKVYTKDGTSILSLRDLVLWALDESFGQRDSEEQKKDAVPIQTKETTVEGMKENPRTKVKGTLSPKSVTSDSLEGIDQLLLTLILRNPVAIWVSCGEPFLSPKTLQKAEKLEKQNWLKKDKILADLDTMKHKMRQLKDLKTHHQKQHFQRLLSPGRRVAACQPATMVPNKSPVQPVVVEGGWMEQTQEEIKLMELIRRTEAHLSEIQELQSKKNSPVAAKGTDHKKSSLYKQPNAKRVWVYLNGGRPEDGTYAWGKSIAELLDGCASRLKMPHPARTLYTPRGEVIRSWDDIERDMVMCVSAGDSFVTQKELKQVMEVRANYSRIRRLQGPQATDIVVLPSTKLLSLVRHRHS</sequence>
<evidence type="ECO:0000313" key="4">
    <source>
        <dbReference type="Proteomes" id="UP000700334"/>
    </source>
</evidence>
<dbReference type="EMBL" id="JAGFMF010011862">
    <property type="protein sequence ID" value="KAG8510757.1"/>
    <property type="molecule type" value="Genomic_DNA"/>
</dbReference>
<accession>A0A8J6DIH8</accession>
<evidence type="ECO:0000256" key="1">
    <source>
        <dbReference type="SAM" id="Coils"/>
    </source>
</evidence>
<comment type="caution">
    <text evidence="3">The sequence shown here is derived from an EMBL/GenBank/DDBJ whole genome shotgun (WGS) entry which is preliminary data.</text>
</comment>
<dbReference type="GO" id="GO:0008017">
    <property type="term" value="F:microtubule binding"/>
    <property type="evidence" value="ECO:0007669"/>
    <property type="project" value="InterPro"/>
</dbReference>
<feature type="domain" description="Doublecortin" evidence="2">
    <location>
        <begin position="31"/>
        <end position="139"/>
    </location>
</feature>
<proteinExistence type="predicted"/>
<organism evidence="3 4">
    <name type="scientific">Galemys pyrenaicus</name>
    <name type="common">Iberian desman</name>
    <name type="synonym">Pyrenean desman</name>
    <dbReference type="NCBI Taxonomy" id="202257"/>
    <lineage>
        <taxon>Eukaryota</taxon>
        <taxon>Metazoa</taxon>
        <taxon>Chordata</taxon>
        <taxon>Craniata</taxon>
        <taxon>Vertebrata</taxon>
        <taxon>Euteleostomi</taxon>
        <taxon>Mammalia</taxon>
        <taxon>Eutheria</taxon>
        <taxon>Laurasiatheria</taxon>
        <taxon>Eulipotyphla</taxon>
        <taxon>Talpidae</taxon>
        <taxon>Galemys</taxon>
    </lineage>
</organism>
<dbReference type="InterPro" id="IPR036572">
    <property type="entry name" value="Doublecortin_dom_sf"/>
</dbReference>
<dbReference type="GO" id="GO:1902412">
    <property type="term" value="P:regulation of mitotic cytokinesis"/>
    <property type="evidence" value="ECO:0007669"/>
    <property type="project" value="InterPro"/>
</dbReference>
<dbReference type="AlphaFoldDB" id="A0A8J6DIH8"/>
<protein>
    <submittedName>
        <fullName evidence="3">Doublecortin domain-containing protein 1</fullName>
    </submittedName>
</protein>
<feature type="coiled-coil region" evidence="1">
    <location>
        <begin position="698"/>
        <end position="725"/>
    </location>
</feature>
<dbReference type="SMART" id="SM00537">
    <property type="entry name" value="DCX"/>
    <property type="match status" value="3"/>
</dbReference>